<dbReference type="SMART" id="SM00342">
    <property type="entry name" value="HTH_ARAC"/>
    <property type="match status" value="1"/>
</dbReference>
<dbReference type="InterPro" id="IPR018062">
    <property type="entry name" value="HTH_AraC-typ_CS"/>
</dbReference>
<accession>A0AAE2MLP4</accession>
<evidence type="ECO:0000256" key="2">
    <source>
        <dbReference type="ARBA" id="ARBA00023125"/>
    </source>
</evidence>
<dbReference type="SUPFAM" id="SSF46689">
    <property type="entry name" value="Homeodomain-like"/>
    <property type="match status" value="2"/>
</dbReference>
<keyword evidence="3" id="KW-0010">Activator</keyword>
<keyword evidence="1" id="KW-0805">Transcription regulation</keyword>
<dbReference type="Proteomes" id="UP000538507">
    <property type="component" value="Unassembled WGS sequence"/>
</dbReference>
<dbReference type="InterPro" id="IPR050204">
    <property type="entry name" value="AraC_XylS_family_regulators"/>
</dbReference>
<sequence>MWREDAGISIFDLPIFYRDFPEMLHDPLSDVLQLVQATSVISTGLKASGDWAVSVDSHSGFKFNAIMEGSCLLSVDGEDTVDLTAGDCFLLTKGLPFVIASGDNQAPRPAREVFAGATGHLANFDGGPGKPFLCLGGRMGTTSDFDFLSSSLPPVVILRAAGMEAERVRWLLGRLVEEFDEGQPGAGVMANQIMHMIFIEMIRYCKTLCPNDTNWLAAISDRRIRPALEMMHGQAKNALRLDDLASACNLSRSQFSSRFVALVGIAPMDYFLRWRMQLAKRALAAPGCRVAQIAADFGYQSEAAFGAAFKRIHGVSPRRAVALPHADH</sequence>
<evidence type="ECO:0000313" key="6">
    <source>
        <dbReference type="EMBL" id="MBB4291487.1"/>
    </source>
</evidence>
<organism evidence="6 7">
    <name type="scientific">Rhizobium leguminosarum</name>
    <dbReference type="NCBI Taxonomy" id="384"/>
    <lineage>
        <taxon>Bacteria</taxon>
        <taxon>Pseudomonadati</taxon>
        <taxon>Pseudomonadota</taxon>
        <taxon>Alphaproteobacteria</taxon>
        <taxon>Hyphomicrobiales</taxon>
        <taxon>Rhizobiaceae</taxon>
        <taxon>Rhizobium/Agrobacterium group</taxon>
        <taxon>Rhizobium</taxon>
    </lineage>
</organism>
<evidence type="ECO:0000313" key="7">
    <source>
        <dbReference type="Proteomes" id="UP000538507"/>
    </source>
</evidence>
<dbReference type="PANTHER" id="PTHR46796:SF7">
    <property type="entry name" value="ARAC FAMILY TRANSCRIPTIONAL REGULATOR"/>
    <property type="match status" value="1"/>
</dbReference>
<dbReference type="GO" id="GO:0043565">
    <property type="term" value="F:sequence-specific DNA binding"/>
    <property type="evidence" value="ECO:0007669"/>
    <property type="project" value="InterPro"/>
</dbReference>
<dbReference type="AlphaFoldDB" id="A0AAE2MLP4"/>
<feature type="domain" description="HTH araC/xylS-type" evidence="5">
    <location>
        <begin position="225"/>
        <end position="323"/>
    </location>
</feature>
<dbReference type="PROSITE" id="PS00041">
    <property type="entry name" value="HTH_ARAC_FAMILY_1"/>
    <property type="match status" value="1"/>
</dbReference>
<evidence type="ECO:0000256" key="1">
    <source>
        <dbReference type="ARBA" id="ARBA00023015"/>
    </source>
</evidence>
<dbReference type="PANTHER" id="PTHR46796">
    <property type="entry name" value="HTH-TYPE TRANSCRIPTIONAL ACTIVATOR RHAS-RELATED"/>
    <property type="match status" value="1"/>
</dbReference>
<keyword evidence="4" id="KW-0804">Transcription</keyword>
<dbReference type="InterPro" id="IPR032783">
    <property type="entry name" value="AraC_lig"/>
</dbReference>
<dbReference type="Gene3D" id="1.10.10.60">
    <property type="entry name" value="Homeodomain-like"/>
    <property type="match status" value="1"/>
</dbReference>
<dbReference type="RefSeq" id="WP_183608294.1">
    <property type="nucleotide sequence ID" value="NZ_JACHAZ010000001.1"/>
</dbReference>
<dbReference type="PROSITE" id="PS01124">
    <property type="entry name" value="HTH_ARAC_FAMILY_2"/>
    <property type="match status" value="1"/>
</dbReference>
<dbReference type="InterPro" id="IPR037923">
    <property type="entry name" value="HTH-like"/>
</dbReference>
<dbReference type="EMBL" id="JACIGO010000003">
    <property type="protein sequence ID" value="MBB4291487.1"/>
    <property type="molecule type" value="Genomic_DNA"/>
</dbReference>
<comment type="caution">
    <text evidence="6">The sequence shown here is derived from an EMBL/GenBank/DDBJ whole genome shotgun (WGS) entry which is preliminary data.</text>
</comment>
<gene>
    <name evidence="6" type="ORF">GGE16_003546</name>
</gene>
<dbReference type="SUPFAM" id="SSF51215">
    <property type="entry name" value="Regulatory protein AraC"/>
    <property type="match status" value="1"/>
</dbReference>
<dbReference type="Pfam" id="PF12833">
    <property type="entry name" value="HTH_18"/>
    <property type="match status" value="1"/>
</dbReference>
<dbReference type="InterPro" id="IPR018060">
    <property type="entry name" value="HTH_AraC"/>
</dbReference>
<protein>
    <submittedName>
        <fullName evidence="6">AraC-like DNA-binding protein</fullName>
    </submittedName>
</protein>
<dbReference type="GO" id="GO:0003700">
    <property type="term" value="F:DNA-binding transcription factor activity"/>
    <property type="evidence" value="ECO:0007669"/>
    <property type="project" value="InterPro"/>
</dbReference>
<dbReference type="InterPro" id="IPR009057">
    <property type="entry name" value="Homeodomain-like_sf"/>
</dbReference>
<dbReference type="Pfam" id="PF12852">
    <property type="entry name" value="Cupin_6"/>
    <property type="match status" value="1"/>
</dbReference>
<evidence type="ECO:0000259" key="5">
    <source>
        <dbReference type="PROSITE" id="PS01124"/>
    </source>
</evidence>
<reference evidence="6 7" key="1">
    <citation type="submission" date="2020-08" db="EMBL/GenBank/DDBJ databases">
        <title>Genomic Encyclopedia of Type Strains, Phase IV (KMG-V): Genome sequencing to study the core and pangenomes of soil and plant-associated prokaryotes.</title>
        <authorList>
            <person name="Whitman W."/>
        </authorList>
    </citation>
    <scope>NUCLEOTIDE SEQUENCE [LARGE SCALE GENOMIC DNA]</scope>
    <source>
        <strain evidence="6 7">SEMIA 415</strain>
    </source>
</reference>
<evidence type="ECO:0000256" key="3">
    <source>
        <dbReference type="ARBA" id="ARBA00023159"/>
    </source>
</evidence>
<proteinExistence type="predicted"/>
<name>A0AAE2MLP4_RHILE</name>
<keyword evidence="2 6" id="KW-0238">DNA-binding</keyword>
<evidence type="ECO:0000256" key="4">
    <source>
        <dbReference type="ARBA" id="ARBA00023163"/>
    </source>
</evidence>